<dbReference type="EMBL" id="CAJVPV010001550">
    <property type="protein sequence ID" value="CAG8500891.1"/>
    <property type="molecule type" value="Genomic_DNA"/>
</dbReference>
<dbReference type="AlphaFoldDB" id="A0A9N8ZMH9"/>
<organism evidence="1 2">
    <name type="scientific">Acaulospora morrowiae</name>
    <dbReference type="NCBI Taxonomy" id="94023"/>
    <lineage>
        <taxon>Eukaryota</taxon>
        <taxon>Fungi</taxon>
        <taxon>Fungi incertae sedis</taxon>
        <taxon>Mucoromycota</taxon>
        <taxon>Glomeromycotina</taxon>
        <taxon>Glomeromycetes</taxon>
        <taxon>Diversisporales</taxon>
        <taxon>Acaulosporaceae</taxon>
        <taxon>Acaulospora</taxon>
    </lineage>
</organism>
<proteinExistence type="predicted"/>
<dbReference type="Proteomes" id="UP000789342">
    <property type="component" value="Unassembled WGS sequence"/>
</dbReference>
<name>A0A9N8ZMH9_9GLOM</name>
<keyword evidence="2" id="KW-1185">Reference proteome</keyword>
<evidence type="ECO:0000313" key="1">
    <source>
        <dbReference type="EMBL" id="CAG8500891.1"/>
    </source>
</evidence>
<sequence length="78" mass="8862">MFDRLKLTFMWGPSVTNSIMFQAILKNDSCRAEVGKKVFYSNPESLAVNDPMPFKVTVPGDVYDFVDESLEITPSPLW</sequence>
<reference evidence="1" key="1">
    <citation type="submission" date="2021-06" db="EMBL/GenBank/DDBJ databases">
        <authorList>
            <person name="Kallberg Y."/>
            <person name="Tangrot J."/>
            <person name="Rosling A."/>
        </authorList>
    </citation>
    <scope>NUCLEOTIDE SEQUENCE</scope>
    <source>
        <strain evidence="1">CL551</strain>
    </source>
</reference>
<comment type="caution">
    <text evidence="1">The sequence shown here is derived from an EMBL/GenBank/DDBJ whole genome shotgun (WGS) entry which is preliminary data.</text>
</comment>
<evidence type="ECO:0000313" key="2">
    <source>
        <dbReference type="Proteomes" id="UP000789342"/>
    </source>
</evidence>
<accession>A0A9N8ZMH9</accession>
<protein>
    <submittedName>
        <fullName evidence="1">7958_t:CDS:1</fullName>
    </submittedName>
</protein>
<gene>
    <name evidence="1" type="ORF">AMORRO_LOCUS3246</name>
</gene>